<name>A0A290Q5S3_9BACT</name>
<protein>
    <recommendedName>
        <fullName evidence="3">DUF3800 domain-containing protein</fullName>
    </recommendedName>
</protein>
<proteinExistence type="predicted"/>
<gene>
    <name evidence="1" type="ORF">CMV30_07735</name>
</gene>
<organism evidence="1 2">
    <name type="scientific">Nibricoccus aquaticus</name>
    <dbReference type="NCBI Taxonomy" id="2576891"/>
    <lineage>
        <taxon>Bacteria</taxon>
        <taxon>Pseudomonadati</taxon>
        <taxon>Verrucomicrobiota</taxon>
        <taxon>Opitutia</taxon>
        <taxon>Opitutales</taxon>
        <taxon>Opitutaceae</taxon>
        <taxon>Nibricoccus</taxon>
    </lineage>
</organism>
<evidence type="ECO:0000313" key="1">
    <source>
        <dbReference type="EMBL" id="ATC63844.1"/>
    </source>
</evidence>
<dbReference type="OrthoDB" id="248333at2"/>
<dbReference type="RefSeq" id="WP_096055476.1">
    <property type="nucleotide sequence ID" value="NZ_CP023344.1"/>
</dbReference>
<reference evidence="1 2" key="1">
    <citation type="submission" date="2017-09" db="EMBL/GenBank/DDBJ databases">
        <title>Complete genome sequence of Verrucomicrobial strain HZ-65, isolated from freshwater.</title>
        <authorList>
            <person name="Choi A."/>
        </authorList>
    </citation>
    <scope>NUCLEOTIDE SEQUENCE [LARGE SCALE GENOMIC DNA]</scope>
    <source>
        <strain evidence="1 2">HZ-65</strain>
    </source>
</reference>
<sequence>MSDFIASTPSDEKEYVLFCDESDRHGAFYSNFYGGVRIPASRLLSVEQTLREKKTHLGLTSEIKWQKVGADVVERYEEFLATFFDQMAAGRLHMRVMFTHNTQVAVGLSRDQQDQSYYHLYYQFLKHSFGLASIPTHSAPPRLRIYLDEIGDTREQITKFKGYLLGLADIKTIRHSGGIVLEPNSITEVRSHDHIIMQALDTVLGSITFRLNDKHLEKLPGTRRRGKRTIAKDRLQKFILSQIKRVTGKLHFNIGISTGRSASPDAAWSDPYLHWQFVPKNIQINKAFHKR</sequence>
<dbReference type="Proteomes" id="UP000217265">
    <property type="component" value="Chromosome"/>
</dbReference>
<dbReference type="AlphaFoldDB" id="A0A290Q5S3"/>
<dbReference type="Pfam" id="PF12686">
    <property type="entry name" value="DUF3800"/>
    <property type="match status" value="1"/>
</dbReference>
<dbReference type="KEGG" id="vbh:CMV30_07735"/>
<dbReference type="InterPro" id="IPR024524">
    <property type="entry name" value="DUF3800"/>
</dbReference>
<keyword evidence="2" id="KW-1185">Reference proteome</keyword>
<accession>A0A290Q5S3</accession>
<evidence type="ECO:0008006" key="3">
    <source>
        <dbReference type="Google" id="ProtNLM"/>
    </source>
</evidence>
<dbReference type="EMBL" id="CP023344">
    <property type="protein sequence ID" value="ATC63844.1"/>
    <property type="molecule type" value="Genomic_DNA"/>
</dbReference>
<evidence type="ECO:0000313" key="2">
    <source>
        <dbReference type="Proteomes" id="UP000217265"/>
    </source>
</evidence>